<organism evidence="2 3">
    <name type="scientific">Hydnum rufescens UP504</name>
    <dbReference type="NCBI Taxonomy" id="1448309"/>
    <lineage>
        <taxon>Eukaryota</taxon>
        <taxon>Fungi</taxon>
        <taxon>Dikarya</taxon>
        <taxon>Basidiomycota</taxon>
        <taxon>Agaricomycotina</taxon>
        <taxon>Agaricomycetes</taxon>
        <taxon>Cantharellales</taxon>
        <taxon>Hydnaceae</taxon>
        <taxon>Hydnum</taxon>
    </lineage>
</organism>
<feature type="region of interest" description="Disordered" evidence="1">
    <location>
        <begin position="630"/>
        <end position="670"/>
    </location>
</feature>
<sequence length="1157" mass="127441">MQDGPWEGALSSKAPTHQPLPQPAQRSSLSPPWQYFRSPPQEYPPAGPSQLPHHDQTPPLSSGLLPDQEDLTLLPRSEAAPLLSCLGPASTSLPQSSVVPTSGVALGVSDVSTLWPPPECMRLAQWYAVDVEGVDAQEEPLAWVNQNSHLGVLAAWKVKPIRKKGAIYHMYLLFKDMAKRDSCRSVLVSLLSGKTLLPFLYMDTLVNCFGVCEVRYMQEVYINAVSTAEVQELLAVGPRPYAMPSDAIREMLDYIRYPALLNPRPPPPKHERTRAMISVEFDTEWLSRRLHHARKEDPGSVTISMRCMEMQMIAHKAPVKGTALAFCENIWLVPGGTMISDIRQISRWAYADLGGSEVHSSTENFGQTRIQPAWRIVLELNQDQPRFHNLLPSAASSAIFPSLFSASHRRLLSFVTLNLSILVPRSDSQPDMPPKTYQARKRTTRPAATPGGQIAQSSSASSESAGGPQMRDSSETTGEHSSAPLMRPVPQHNEWFIDVPSLRSHQQTSIQLTPPRSRNHPSVPTSIPYSSNPAGCSPSPAGSPTPFPGLSRAQSPRIPRAQSPHIPHAQSRNRSCGRPRSRSPAQSPAQAATWSPQPPSHTSSHTFSNSPFFGDFDHEAKFSGLDHQHKNSVILDPPNPNDGNPDVKDDDSVAEEGDTAQIKSQGGPFTDEQVTEIRGIVESMNHELKHKAKEWDRPLESVMWIGNLAISTRERRSAGNLWNVYQASYEKDPEPDHPHHEYVEKVIQPAYCELIAEHSGEDSDAWKKKSKELVDQHNASKAAQAFDIALSPATMGKVIKQTMKCWKDDLKWMATMNIHRFCGIVSSVPDEVASKQNALFTGSPAMKDWLNLSFPKDSMSLKMIHSHILVYQGQHLLRQNQKQKIPKSMHLMWKEISEELNNLLTPLIGRVPHIPWASLPQFLANNKLKIENWVAESEFPSLLSLDVSVVRMESWKKLWHTFFQPSDDSTKENNGKLPSDTVIISDQFNNPLLTVAQVDGPGEPNESDANRANGTSIAGSASGPRKQASQGDGPSRKKKKMGPKHPMSAEFIDEPSDDDGPVTDTFENPGGASSIGGQSSGTTWGGAGSSVDGVVNGQFSGNAPSGAINGPMDWARGYGQNQQEYNPHNDPLMASLFVRYPDLNLGLNQGFDDGFPL</sequence>
<feature type="compositionally biased region" description="Low complexity" evidence="1">
    <location>
        <begin position="451"/>
        <end position="469"/>
    </location>
</feature>
<feature type="compositionally biased region" description="Polar residues" evidence="1">
    <location>
        <begin position="1010"/>
        <end position="1019"/>
    </location>
</feature>
<comment type="caution">
    <text evidence="2">The sequence shown here is derived from an EMBL/GenBank/DDBJ whole genome shotgun (WGS) entry which is preliminary data.</text>
</comment>
<dbReference type="OrthoDB" id="3331822at2759"/>
<dbReference type="EMBL" id="MU128922">
    <property type="protein sequence ID" value="KAF9518793.1"/>
    <property type="molecule type" value="Genomic_DNA"/>
</dbReference>
<feature type="compositionally biased region" description="Low complexity" evidence="1">
    <location>
        <begin position="530"/>
        <end position="540"/>
    </location>
</feature>
<evidence type="ECO:0000256" key="1">
    <source>
        <dbReference type="SAM" id="MobiDB-lite"/>
    </source>
</evidence>
<keyword evidence="3" id="KW-1185">Reference proteome</keyword>
<evidence type="ECO:0000313" key="2">
    <source>
        <dbReference type="EMBL" id="KAF9518793.1"/>
    </source>
</evidence>
<accession>A0A9P6B6T3</accession>
<feature type="compositionally biased region" description="Polar residues" evidence="1">
    <location>
        <begin position="506"/>
        <end position="529"/>
    </location>
</feature>
<evidence type="ECO:0000313" key="3">
    <source>
        <dbReference type="Proteomes" id="UP000886523"/>
    </source>
</evidence>
<feature type="region of interest" description="Disordered" evidence="1">
    <location>
        <begin position="1"/>
        <end position="67"/>
    </location>
</feature>
<proteinExistence type="predicted"/>
<protein>
    <submittedName>
        <fullName evidence="2">Uncharacterized protein</fullName>
    </submittedName>
</protein>
<feature type="compositionally biased region" description="Low complexity" evidence="1">
    <location>
        <begin position="1070"/>
        <end position="1082"/>
    </location>
</feature>
<name>A0A9P6B6T3_9AGAM</name>
<dbReference type="AlphaFoldDB" id="A0A9P6B6T3"/>
<reference evidence="2" key="1">
    <citation type="journal article" date="2020" name="Nat. Commun.">
        <title>Large-scale genome sequencing of mycorrhizal fungi provides insights into the early evolution of symbiotic traits.</title>
        <authorList>
            <person name="Miyauchi S."/>
            <person name="Kiss E."/>
            <person name="Kuo A."/>
            <person name="Drula E."/>
            <person name="Kohler A."/>
            <person name="Sanchez-Garcia M."/>
            <person name="Morin E."/>
            <person name="Andreopoulos B."/>
            <person name="Barry K.W."/>
            <person name="Bonito G."/>
            <person name="Buee M."/>
            <person name="Carver A."/>
            <person name="Chen C."/>
            <person name="Cichocki N."/>
            <person name="Clum A."/>
            <person name="Culley D."/>
            <person name="Crous P.W."/>
            <person name="Fauchery L."/>
            <person name="Girlanda M."/>
            <person name="Hayes R.D."/>
            <person name="Keri Z."/>
            <person name="LaButti K."/>
            <person name="Lipzen A."/>
            <person name="Lombard V."/>
            <person name="Magnuson J."/>
            <person name="Maillard F."/>
            <person name="Murat C."/>
            <person name="Nolan M."/>
            <person name="Ohm R.A."/>
            <person name="Pangilinan J."/>
            <person name="Pereira M.F."/>
            <person name="Perotto S."/>
            <person name="Peter M."/>
            <person name="Pfister S."/>
            <person name="Riley R."/>
            <person name="Sitrit Y."/>
            <person name="Stielow J.B."/>
            <person name="Szollosi G."/>
            <person name="Zifcakova L."/>
            <person name="Stursova M."/>
            <person name="Spatafora J.W."/>
            <person name="Tedersoo L."/>
            <person name="Vaario L.M."/>
            <person name="Yamada A."/>
            <person name="Yan M."/>
            <person name="Wang P."/>
            <person name="Xu J."/>
            <person name="Bruns T."/>
            <person name="Baldrian P."/>
            <person name="Vilgalys R."/>
            <person name="Dunand C."/>
            <person name="Henrissat B."/>
            <person name="Grigoriev I.V."/>
            <person name="Hibbett D."/>
            <person name="Nagy L.G."/>
            <person name="Martin F.M."/>
        </authorList>
    </citation>
    <scope>NUCLEOTIDE SEQUENCE</scope>
    <source>
        <strain evidence="2">UP504</strain>
    </source>
</reference>
<feature type="compositionally biased region" description="Low complexity" evidence="1">
    <location>
        <begin position="582"/>
        <end position="612"/>
    </location>
</feature>
<gene>
    <name evidence="2" type="ORF">BS47DRAFT_1388714</name>
</gene>
<feature type="region of interest" description="Disordered" evidence="1">
    <location>
        <begin position="995"/>
        <end position="1089"/>
    </location>
</feature>
<feature type="region of interest" description="Disordered" evidence="1">
    <location>
        <begin position="506"/>
        <end position="612"/>
    </location>
</feature>
<feature type="compositionally biased region" description="Acidic residues" evidence="1">
    <location>
        <begin position="1051"/>
        <end position="1061"/>
    </location>
</feature>
<feature type="region of interest" description="Disordered" evidence="1">
    <location>
        <begin position="425"/>
        <end position="491"/>
    </location>
</feature>
<dbReference type="Proteomes" id="UP000886523">
    <property type="component" value="Unassembled WGS sequence"/>
</dbReference>